<evidence type="ECO:0000256" key="2">
    <source>
        <dbReference type="ARBA" id="ARBA00022679"/>
    </source>
</evidence>
<dbReference type="InterPro" id="IPR037824">
    <property type="entry name" value="GH94N_2_NdvB"/>
</dbReference>
<keyword evidence="10" id="KW-1185">Reference proteome</keyword>
<evidence type="ECO:0000256" key="3">
    <source>
        <dbReference type="SAM" id="MobiDB-lite"/>
    </source>
</evidence>
<dbReference type="InterPro" id="IPR008928">
    <property type="entry name" value="6-hairpin_glycosidase_sf"/>
</dbReference>
<dbReference type="EMBL" id="CP021376">
    <property type="protein sequence ID" value="ART79182.1"/>
    <property type="molecule type" value="Genomic_DNA"/>
</dbReference>
<gene>
    <name evidence="9" type="ORF">CBP12_02655</name>
</gene>
<dbReference type="Pfam" id="PF13632">
    <property type="entry name" value="Glyco_trans_2_3"/>
    <property type="match status" value="1"/>
</dbReference>
<dbReference type="InterPro" id="IPR011013">
    <property type="entry name" value="Gal_mutarotase_sf_dom"/>
</dbReference>
<dbReference type="InterPro" id="IPR019282">
    <property type="entry name" value="Glycoamylase-like_cons_dom"/>
</dbReference>
<dbReference type="PANTHER" id="PTHR37469">
    <property type="entry name" value="CELLOBIONIC ACID PHOSPHORYLASE-RELATED"/>
    <property type="match status" value="1"/>
</dbReference>
<feature type="transmembrane region" description="Helical" evidence="4">
    <location>
        <begin position="740"/>
        <end position="758"/>
    </location>
</feature>
<dbReference type="GO" id="GO:0030246">
    <property type="term" value="F:carbohydrate binding"/>
    <property type="evidence" value="ECO:0007669"/>
    <property type="project" value="InterPro"/>
</dbReference>
<keyword evidence="1" id="KW-0328">Glycosyltransferase</keyword>
<feature type="domain" description="Glycosyltransferase 2-like" evidence="7">
    <location>
        <begin position="523"/>
        <end position="727"/>
    </location>
</feature>
<sequence length="2604" mass="290013">MTPTLHDKQPTPNNPHQTLPHGITTGRANAVPAWQHLADMLPWLTHVHEHCLKPSAPLAKAAPWLLNNEFHLRRAIRQVRQDMPMAFYQRLPRLYHQQYHGLPRIYWLARRLFTNSQTHLSQSYIVDFVNDYQGESPLNLAELWALGAMLRLVCLEVVVAATAQLLPDLTPPFKISHVELPDEIEASLALSQAIMVLISLSSISWQQCVEQTSEVERILRQDPAKVYGAMDFATRDRYRHAVENIAELATQPEWQVANKALSLAKARWPARRIGHVGYWLIDDGRARLERETGVVLSRYQRLKRSLKARPGVAYSLMLASITLLAWLIPALILSHLGAQGRTWWLGLGLFLAPALIIGVTLSHWLLSRLTNACILPKMSVEQGLKEGWDTLVVMPIILRHCNEVRSFIERLEMHWLSNPDPKVKLALLSDVADAKRQQLPEDEAIERALVEGVRALNERYGVAQPFMLLHRRRCWNASEGRWMGWERKRGKLEQLVALIMGQDVSAFAIQEGQINALATMRFVVTLDADTFSQSNNINRLISILAHPLNRVEFDVSTGKALRGYTFIQPRIEISPKARVHSLFSQWYSGDTALDIYSQAVSDVYQDVFGEGIFTGKGAFDVAAFHRCLDGRVPENAILSHDLFEGLHGRTGLASDVVFYEEFPDTYLAYARRAARWIRGDWQLTPWLGRQVPSRQQWVSSRFSWLGRWQMLDNLRRSLVAPLLVLLALCGWLVLPGHALLWTGLAISAPAIYLVIDFASRLSRVRKLGFSQRMLHPLSEHGARWLLSIIFLAHEASVALQAMTCALWRVHVSRRGLLEWVSAAHSRDEVAHTLLGTWREMKWAPLAALAMTLLLVVVNASALWGAAPLLCLWFISPHIAWLISREKTAPKAQLAHQDRRYLRLIARRTWLYFETFAGPDNNWLPADNYQAPPYEDTAHRSSPTNVGMLFLAALNAWDLGHIGRRDLLARTTSALDTLDKLESHDGHLLNWFDTRTLASLAPRYVSTVDSGNLAVSLLVLSAGCKEAATDALLPPARWQGLEDCLQLLLSELIALPSAIRAPIDEQLRAFLHQVRENGAYASLWYSALIKLNAGDWQHIKQSLAEGIANSDRPGHEIHVWLKRCDHHLMTMIRDLEALAPWYPLLSAPSALCAEFAELINALPAPTMPLVEMNAQLVKTHQLLEGIQSSRTESATHEHTLWLDNMAAALQQTKLAGEQISADFLHCAARAEARAFAMAFAPLYDQETHTFVIGHNLDSGQRDVHHYDLLASEARLASYFAIAKRDVPLKHWFYLGRPLTRDGRQLSLLSWNGSMFEYLMPTLLLPSDGHRLLGQSERSAVNLQRQYGAKLGLPWGISESAFATRNDAQDYQYQAFGVPALGLKYGLEQDYVVAPYASGLALSVAPQAACANLRHLEQLGLRGRYGFFEAADFTPQRQSANNRLTIVRSYMAHHQGMMSAAIGNALNNNIMVRRLSQHPKMRATELLLQERIPWERYYEQAQFGEQPRQAKLATPTLSPISVPELGTWSSPKEAGPQVQLLGNGRLAAWLTASGESALTWRDIMLTHWSADASIAGGGARMYLSVGEEVWSVGQQHPGTLHFSGHNLEFNQHYQGLLSHLEIMLAAEDDAEFRRLSLFNDTTQPITVQVTSYAQPVLASQSEYERHPAFSKLFIHSEHDSAQNLLLFQRRARRVNEHTPVLIHRLITDDPAIKAIGYTSCRREFFGRQGDILAPLGARQLLQGATGWTLDAAMVLQAKVVLAPHAQVALDFITAVAATKEKALNISKRYPHNAAIDWARQDAIQATAVSAHALGLDTATLADAQRLCANLVLTTRAHNLLTPMAHNLPSQPQLWSLGISGDLPIVLLCIKDALHMPLLEPLIRVHKWWQRCGLKVDLVCMQAHSASYQNPVRERLFSVLRELNANNKSADAALHLGAKGGIHLLDAPSLSAELRDSLAATARITLDASVDSLAHAMRSSSLPLSPMPLFQPLIVEPMAEAGYQVAPLVRPNDLLFDNGVGGFVKDSGDYLIHLDAGQTTPTAWSNILANETFGSLVTEAGLGFTWGLNSGEHRLTPWSNDPLLDAQAEALYLRDEQTGAIWTPTPLPAGGAKSCQVLHQTGATTWRRHEEGLEQTLSVCVAPQASVKLMLLTLTNPSPYPRRITATYYAHWQLGAIARVATPHVVAGYSDEHGILLARNDWDPEFAGRTAFLASSRVAHSVTCDRASFIGANNDAARPAGLIAWSLDGNINEVVDSCAAFQVHITVPAHAIAETVFVLGEGEDSAHAQTLASTWRQVERVKQALLENKALWQERLSQVQVSTPNAAFNIMVNRWLNYQSLASRIFARAGFQQASGAVGFRDQLQDMMSLLLSDPTRVRSHLLACAAHQFEQGDVLHWWHPPSGRGVKTRCSDDMLWLVYGCARYVMATQDIGLLTESVAFLSAPPLHKDERDRYGVFSEGESGTVFEHCRRALEYGMTQGAHGLPLMAGGDWNDGMDRVGDKGKGESVWLAWFIAECADGFATLCELLVEHNEGAADYGTLSHYWRERAHQVRLNIEATAWDGAWYVRAFDDEGVAWGSKQATECQIDSISQSWSALAAGLSPSAR</sequence>
<dbReference type="SMART" id="SM01068">
    <property type="entry name" value="CBM_X"/>
    <property type="match status" value="2"/>
</dbReference>
<feature type="transmembrane region" description="Helical" evidence="4">
    <location>
        <begin position="717"/>
        <end position="734"/>
    </location>
</feature>
<protein>
    <submittedName>
        <fullName evidence="9">Cellobiose phosphorylase</fullName>
    </submittedName>
</protein>
<feature type="transmembrane region" description="Helical" evidence="4">
    <location>
        <begin position="344"/>
        <end position="366"/>
    </location>
</feature>
<keyword evidence="2" id="KW-0808">Transferase</keyword>
<dbReference type="Proteomes" id="UP000243793">
    <property type="component" value="Chromosome"/>
</dbReference>
<dbReference type="InterPro" id="IPR033432">
    <property type="entry name" value="GH94_catalytic"/>
</dbReference>
<evidence type="ECO:0000313" key="10">
    <source>
        <dbReference type="Proteomes" id="UP000243793"/>
    </source>
</evidence>
<dbReference type="InterPro" id="IPR052047">
    <property type="entry name" value="GH94_Enzymes"/>
</dbReference>
<dbReference type="Gene3D" id="1.50.10.140">
    <property type="match status" value="2"/>
</dbReference>
<evidence type="ECO:0000256" key="4">
    <source>
        <dbReference type="SAM" id="Phobius"/>
    </source>
</evidence>
<evidence type="ECO:0000313" key="9">
    <source>
        <dbReference type="EMBL" id="ART79182.1"/>
    </source>
</evidence>
<reference evidence="10" key="1">
    <citation type="submission" date="2017-05" db="EMBL/GenBank/DDBJ databases">
        <authorList>
            <person name="Sung H."/>
        </authorList>
    </citation>
    <scope>NUCLEOTIDE SEQUENCE [LARGE SCALE GENOMIC DNA]</scope>
    <source>
        <strain evidence="10">AMac2203</strain>
    </source>
</reference>
<dbReference type="Gene3D" id="2.70.98.40">
    <property type="entry name" value="Glycoside hydrolase, family 65, N-terminal domain"/>
    <property type="match status" value="2"/>
</dbReference>
<dbReference type="Pfam" id="PF17167">
    <property type="entry name" value="Glyco_hydro_94"/>
    <property type="match status" value="1"/>
</dbReference>
<dbReference type="Pfam" id="PF06165">
    <property type="entry name" value="GH94_b-supersand"/>
    <property type="match status" value="2"/>
</dbReference>
<feature type="domain" description="Glycosyl hydrolase 94 supersandwich" evidence="5">
    <location>
        <begin position="1526"/>
        <end position="1788"/>
    </location>
</feature>
<dbReference type="InterPro" id="IPR012341">
    <property type="entry name" value="6hp_glycosidase-like_sf"/>
</dbReference>
<dbReference type="Gene3D" id="1.50.10.10">
    <property type="match status" value="1"/>
</dbReference>
<dbReference type="InterPro" id="IPR001173">
    <property type="entry name" value="Glyco_trans_2-like"/>
</dbReference>
<accession>A0A1Y0CV53</accession>
<dbReference type="Pfam" id="PF10091">
    <property type="entry name" value="Glycoamylase"/>
    <property type="match status" value="1"/>
</dbReference>
<dbReference type="GO" id="GO:0005975">
    <property type="term" value="P:carbohydrate metabolic process"/>
    <property type="evidence" value="ECO:0007669"/>
    <property type="project" value="InterPro"/>
</dbReference>
<evidence type="ECO:0000259" key="8">
    <source>
        <dbReference type="Pfam" id="PF17167"/>
    </source>
</evidence>
<dbReference type="InterPro" id="IPR010383">
    <property type="entry name" value="Glyco_hydrolase_94_b-supersand"/>
</dbReference>
<feature type="region of interest" description="Disordered" evidence="3">
    <location>
        <begin position="1"/>
        <end position="24"/>
    </location>
</feature>
<organism evidence="9 10">
    <name type="scientific">Oceanisphaera avium</name>
    <dbReference type="NCBI Taxonomy" id="1903694"/>
    <lineage>
        <taxon>Bacteria</taxon>
        <taxon>Pseudomonadati</taxon>
        <taxon>Pseudomonadota</taxon>
        <taxon>Gammaproteobacteria</taxon>
        <taxon>Aeromonadales</taxon>
        <taxon>Aeromonadaceae</taxon>
        <taxon>Oceanisphaera</taxon>
    </lineage>
</organism>
<dbReference type="SUPFAM" id="SSF74650">
    <property type="entry name" value="Galactose mutarotase-like"/>
    <property type="match status" value="2"/>
</dbReference>
<feature type="domain" description="Glycosyl hydrolase 94 supersandwich" evidence="5">
    <location>
        <begin position="2026"/>
        <end position="2294"/>
    </location>
</feature>
<name>A0A1Y0CV53_9GAMM</name>
<evidence type="ECO:0000259" key="7">
    <source>
        <dbReference type="Pfam" id="PF13632"/>
    </source>
</evidence>
<feature type="transmembrane region" description="Helical" evidence="4">
    <location>
        <begin position="845"/>
        <end position="874"/>
    </location>
</feature>
<dbReference type="CDD" id="cd11756">
    <property type="entry name" value="GH94N_ChvB_NdvB_1_like"/>
    <property type="match status" value="1"/>
</dbReference>
<dbReference type="OrthoDB" id="9769991at2"/>
<dbReference type="KEGG" id="ocm:CBP12_02655"/>
<evidence type="ECO:0000256" key="1">
    <source>
        <dbReference type="ARBA" id="ARBA00022676"/>
    </source>
</evidence>
<evidence type="ECO:0000259" key="5">
    <source>
        <dbReference type="Pfam" id="PF06165"/>
    </source>
</evidence>
<dbReference type="GO" id="GO:0016757">
    <property type="term" value="F:glycosyltransferase activity"/>
    <property type="evidence" value="ECO:0007669"/>
    <property type="project" value="UniProtKB-KW"/>
</dbReference>
<dbReference type="InterPro" id="IPR037018">
    <property type="entry name" value="GH65_N"/>
</dbReference>
<keyword evidence="4" id="KW-0812">Transmembrane</keyword>
<feature type="domain" description="Glycoamylase-like" evidence="6">
    <location>
        <begin position="1264"/>
        <end position="1475"/>
    </location>
</feature>
<feature type="transmembrane region" description="Helical" evidence="4">
    <location>
        <begin position="311"/>
        <end position="332"/>
    </location>
</feature>
<dbReference type="PANTHER" id="PTHR37469:SF2">
    <property type="entry name" value="CELLOBIONIC ACID PHOSPHORYLASE"/>
    <property type="match status" value="1"/>
</dbReference>
<keyword evidence="4" id="KW-0472">Membrane</keyword>
<evidence type="ECO:0000259" key="6">
    <source>
        <dbReference type="Pfam" id="PF10091"/>
    </source>
</evidence>
<proteinExistence type="predicted"/>
<dbReference type="SUPFAM" id="SSF48208">
    <property type="entry name" value="Six-hairpin glycosidases"/>
    <property type="match status" value="1"/>
</dbReference>
<keyword evidence="4" id="KW-1133">Transmembrane helix</keyword>
<feature type="domain" description="Glycosyl hydrolase 94 catalytic" evidence="8">
    <location>
        <begin position="2309"/>
        <end position="2597"/>
    </location>
</feature>